<organism evidence="1 2">
    <name type="scientific">Pantoea eucalypti</name>
    <dbReference type="NCBI Taxonomy" id="470933"/>
    <lineage>
        <taxon>Bacteria</taxon>
        <taxon>Pseudomonadati</taxon>
        <taxon>Pseudomonadota</taxon>
        <taxon>Gammaproteobacteria</taxon>
        <taxon>Enterobacterales</taxon>
        <taxon>Erwiniaceae</taxon>
        <taxon>Pantoea</taxon>
    </lineage>
</organism>
<dbReference type="GeneID" id="90521543"/>
<accession>A0ABY2ZC02</accession>
<dbReference type="Proteomes" id="UP000315469">
    <property type="component" value="Unassembled WGS sequence"/>
</dbReference>
<protein>
    <submittedName>
        <fullName evidence="1">Uncharacterized protein</fullName>
    </submittedName>
</protein>
<reference evidence="1 2" key="1">
    <citation type="submission" date="2019-06" db="EMBL/GenBank/DDBJ databases">
        <title>Taxogenomics and systematics of the genus Pantoea.</title>
        <authorList>
            <person name="Tambong J.T."/>
        </authorList>
    </citation>
    <scope>NUCLEOTIDE SEQUENCE [LARGE SCALE GENOMIC DNA]</scope>
    <source>
        <strain evidence="1 2">LMG 24197</strain>
    </source>
</reference>
<name>A0ABY2ZC02_9GAMM</name>
<keyword evidence="2" id="KW-1185">Reference proteome</keyword>
<dbReference type="EMBL" id="VHJB01000087">
    <property type="protein sequence ID" value="TPV30820.1"/>
    <property type="molecule type" value="Genomic_DNA"/>
</dbReference>
<gene>
    <name evidence="1" type="ORF">FJW02_19440</name>
</gene>
<comment type="caution">
    <text evidence="1">The sequence shown here is derived from an EMBL/GenBank/DDBJ whole genome shotgun (WGS) entry which is preliminary data.</text>
</comment>
<dbReference type="RefSeq" id="WP_140916452.1">
    <property type="nucleotide sequence ID" value="NZ_CP045720.1"/>
</dbReference>
<evidence type="ECO:0000313" key="1">
    <source>
        <dbReference type="EMBL" id="TPV30820.1"/>
    </source>
</evidence>
<sequence>MSDFDEDDNEELVTCDACGEQYPADSYCARCDEFNPPAGTDCEFCDKPATSYVQDHPVCDDHFDDAYPID</sequence>
<evidence type="ECO:0000313" key="2">
    <source>
        <dbReference type="Proteomes" id="UP000315469"/>
    </source>
</evidence>
<proteinExistence type="predicted"/>